<dbReference type="PROSITE" id="PS00107">
    <property type="entry name" value="PROTEIN_KINASE_ATP"/>
    <property type="match status" value="1"/>
</dbReference>
<dbReference type="Gene3D" id="3.30.200.20">
    <property type="entry name" value="Phosphorylase Kinase, domain 1"/>
    <property type="match status" value="1"/>
</dbReference>
<evidence type="ECO:0000256" key="32">
    <source>
        <dbReference type="ARBA" id="ARBA00023329"/>
    </source>
</evidence>
<dbReference type="Gene3D" id="1.10.510.10">
    <property type="entry name" value="Transferase(Phosphotransferase) domain 1"/>
    <property type="match status" value="1"/>
</dbReference>
<dbReference type="OMA" id="ERQKVPF"/>
<evidence type="ECO:0000256" key="18">
    <source>
        <dbReference type="ARBA" id="ARBA00022583"/>
    </source>
</evidence>
<dbReference type="InterPro" id="IPR055175">
    <property type="entry name" value="ACK/TNK-like_SAM"/>
</dbReference>
<evidence type="ECO:0000259" key="43">
    <source>
        <dbReference type="PROSITE" id="PS50030"/>
    </source>
</evidence>
<dbReference type="CDD" id="cd09539">
    <property type="entry name" value="SAM_TNK-like"/>
    <property type="match status" value="1"/>
</dbReference>
<dbReference type="InterPro" id="IPR050198">
    <property type="entry name" value="Non-receptor_tyrosine_kinases"/>
</dbReference>
<dbReference type="GO" id="GO:0030659">
    <property type="term" value="C:cytoplasmic vesicle membrane"/>
    <property type="evidence" value="ECO:0007669"/>
    <property type="project" value="UniProtKB-SubCell"/>
</dbReference>
<dbReference type="FunFam" id="4.10.680.10:FF:000001">
    <property type="entry name" value="activated CDC42 kinase 1 isoform X1"/>
    <property type="match status" value="1"/>
</dbReference>
<dbReference type="GO" id="GO:0005524">
    <property type="term" value="F:ATP binding"/>
    <property type="evidence" value="ECO:0007669"/>
    <property type="project" value="UniProtKB-UniRule"/>
</dbReference>
<evidence type="ECO:0000256" key="22">
    <source>
        <dbReference type="ARBA" id="ARBA00022753"/>
    </source>
</evidence>
<evidence type="ECO:0000256" key="8">
    <source>
        <dbReference type="ARBA" id="ARBA00004536"/>
    </source>
</evidence>
<dbReference type="GO" id="GO:0005768">
    <property type="term" value="C:endosome"/>
    <property type="evidence" value="ECO:0007669"/>
    <property type="project" value="UniProtKB-SubCell"/>
</dbReference>
<evidence type="ECO:0000259" key="42">
    <source>
        <dbReference type="PROSITE" id="PS50011"/>
    </source>
</evidence>
<evidence type="ECO:0000256" key="1">
    <source>
        <dbReference type="ARBA" id="ARBA00001946"/>
    </source>
</evidence>
<dbReference type="InterPro" id="IPR001245">
    <property type="entry name" value="Ser-Thr/Tyr_kinase_cat_dom"/>
</dbReference>
<evidence type="ECO:0000256" key="28">
    <source>
        <dbReference type="ARBA" id="ARBA00023136"/>
    </source>
</evidence>
<evidence type="ECO:0000256" key="26">
    <source>
        <dbReference type="ARBA" id="ARBA00022843"/>
    </source>
</evidence>
<feature type="compositionally biased region" description="Low complexity" evidence="40">
    <location>
        <begin position="621"/>
        <end position="631"/>
    </location>
</feature>
<dbReference type="EC" id="2.7.10.2" evidence="10"/>
<dbReference type="InterPro" id="IPR020635">
    <property type="entry name" value="Tyr_kinase_cat_dom"/>
</dbReference>
<evidence type="ECO:0000256" key="27">
    <source>
        <dbReference type="ARBA" id="ARBA00022949"/>
    </source>
</evidence>
<dbReference type="SUPFAM" id="SSF50044">
    <property type="entry name" value="SH3-domain"/>
    <property type="match status" value="1"/>
</dbReference>
<keyword evidence="21 39" id="KW-0547">Nucleotide-binding</keyword>
<dbReference type="Pfam" id="PF07714">
    <property type="entry name" value="PK_Tyr_Ser-Thr"/>
    <property type="match status" value="1"/>
</dbReference>
<evidence type="ECO:0000256" key="21">
    <source>
        <dbReference type="ARBA" id="ARBA00022741"/>
    </source>
</evidence>
<dbReference type="Pfam" id="PF22931">
    <property type="entry name" value="SAM_TNK"/>
    <property type="match status" value="1"/>
</dbReference>
<evidence type="ECO:0000256" key="10">
    <source>
        <dbReference type="ARBA" id="ARBA00011903"/>
    </source>
</evidence>
<dbReference type="STRING" id="158441.A0A226EJI6"/>
<feature type="domain" description="SH3" evidence="41">
    <location>
        <begin position="382"/>
        <end position="445"/>
    </location>
</feature>
<evidence type="ECO:0000256" key="14">
    <source>
        <dbReference type="ARBA" id="ARBA00022481"/>
    </source>
</evidence>
<dbReference type="CDD" id="cd05040">
    <property type="entry name" value="PTKc_Ack_like"/>
    <property type="match status" value="1"/>
</dbReference>
<keyword evidence="22" id="KW-0967">Endosome</keyword>
<keyword evidence="32" id="KW-0968">Cytoplasmic vesicle</keyword>
<comment type="caution">
    <text evidence="44">The sequence shown here is derived from an EMBL/GenBank/DDBJ whole genome shotgun (WGS) entry which is preliminary data.</text>
</comment>
<dbReference type="GO" id="GO:0005634">
    <property type="term" value="C:nucleus"/>
    <property type="evidence" value="ECO:0007669"/>
    <property type="project" value="UniProtKB-SubCell"/>
</dbReference>
<dbReference type="InterPro" id="IPR036028">
    <property type="entry name" value="SH3-like_dom_sf"/>
</dbReference>
<dbReference type="GO" id="GO:0005886">
    <property type="term" value="C:plasma membrane"/>
    <property type="evidence" value="ECO:0007669"/>
    <property type="project" value="UniProtKB-SubCell"/>
</dbReference>
<evidence type="ECO:0000256" key="7">
    <source>
        <dbReference type="ARBA" id="ARBA00004514"/>
    </source>
</evidence>
<evidence type="ECO:0000256" key="3">
    <source>
        <dbReference type="ARBA" id="ARBA00004132"/>
    </source>
</evidence>
<name>A0A226EJI6_FOLCA</name>
<feature type="domain" description="Protein kinase" evidence="42">
    <location>
        <begin position="120"/>
        <end position="379"/>
    </location>
</feature>
<evidence type="ECO:0000256" key="33">
    <source>
        <dbReference type="ARBA" id="ARBA00047899"/>
    </source>
</evidence>
<dbReference type="GO" id="GO:0002009">
    <property type="term" value="P:morphogenesis of an epithelium"/>
    <property type="evidence" value="ECO:0007669"/>
    <property type="project" value="UniProtKB-ARBA"/>
</dbReference>
<evidence type="ECO:0000256" key="6">
    <source>
        <dbReference type="ARBA" id="ARBA00004236"/>
    </source>
</evidence>
<evidence type="ECO:0000256" key="40">
    <source>
        <dbReference type="SAM" id="MobiDB-lite"/>
    </source>
</evidence>
<keyword evidence="14" id="KW-0488">Methylation</keyword>
<feature type="region of interest" description="Disordered" evidence="40">
    <location>
        <begin position="740"/>
        <end position="795"/>
    </location>
</feature>
<dbReference type="GO" id="GO:0005912">
    <property type="term" value="C:adherens junction"/>
    <property type="evidence" value="ECO:0007669"/>
    <property type="project" value="UniProtKB-SubCell"/>
</dbReference>
<evidence type="ECO:0000256" key="11">
    <source>
        <dbReference type="ARBA" id="ARBA00012513"/>
    </source>
</evidence>
<gene>
    <name evidence="44" type="ORF">Fcan01_07826</name>
</gene>
<dbReference type="GO" id="GO:0004715">
    <property type="term" value="F:non-membrane spanning protein tyrosine kinase activity"/>
    <property type="evidence" value="ECO:0007669"/>
    <property type="project" value="UniProtKB-EC"/>
</dbReference>
<dbReference type="PROSITE" id="PS50011">
    <property type="entry name" value="PROTEIN_KINASE_DOM"/>
    <property type="match status" value="1"/>
</dbReference>
<keyword evidence="18" id="KW-0254">Endocytosis</keyword>
<proteinExistence type="inferred from homology"/>
<feature type="compositionally biased region" description="Polar residues" evidence="40">
    <location>
        <begin position="668"/>
        <end position="680"/>
    </location>
</feature>
<evidence type="ECO:0000256" key="19">
    <source>
        <dbReference type="ARBA" id="ARBA00022679"/>
    </source>
</evidence>
<reference evidence="44 45" key="1">
    <citation type="submission" date="2015-12" db="EMBL/GenBank/DDBJ databases">
        <title>The genome of Folsomia candida.</title>
        <authorList>
            <person name="Faddeeva A."/>
            <person name="Derks M.F."/>
            <person name="Anvar Y."/>
            <person name="Smit S."/>
            <person name="Van Straalen N."/>
            <person name="Roelofs D."/>
        </authorList>
    </citation>
    <scope>NUCLEOTIDE SEQUENCE [LARGE SCALE GENOMIC DNA]</scope>
    <source>
        <strain evidence="44 45">VU population</strain>
        <tissue evidence="44">Whole body</tissue>
    </source>
</reference>
<keyword evidence="29" id="KW-0829">Tyrosine-protein kinase</keyword>
<feature type="region of interest" description="Disordered" evidence="40">
    <location>
        <begin position="929"/>
        <end position="948"/>
    </location>
</feature>
<evidence type="ECO:0000256" key="35">
    <source>
        <dbReference type="ARBA" id="ARBA00060742"/>
    </source>
</evidence>
<evidence type="ECO:0000256" key="30">
    <source>
        <dbReference type="ARBA" id="ARBA00023176"/>
    </source>
</evidence>
<evidence type="ECO:0000256" key="16">
    <source>
        <dbReference type="ARBA" id="ARBA00022527"/>
    </source>
</evidence>
<evidence type="ECO:0000256" key="2">
    <source>
        <dbReference type="ARBA" id="ARBA00004123"/>
    </source>
</evidence>
<evidence type="ECO:0000256" key="38">
    <source>
        <dbReference type="PROSITE-ProRule" id="PRU00192"/>
    </source>
</evidence>
<dbReference type="InterPro" id="IPR015116">
    <property type="entry name" value="Cdc42-bd-like"/>
</dbReference>
<dbReference type="InterPro" id="IPR015940">
    <property type="entry name" value="UBA"/>
</dbReference>
<feature type="binding site" evidence="39">
    <location>
        <position position="152"/>
    </location>
    <ligand>
        <name>ATP</name>
        <dbReference type="ChEBI" id="CHEBI:30616"/>
    </ligand>
</feature>
<evidence type="ECO:0000256" key="37">
    <source>
        <dbReference type="ARBA" id="ARBA00077194"/>
    </source>
</evidence>
<keyword evidence="17" id="KW-0597">Phosphoprotein</keyword>
<feature type="compositionally biased region" description="Polar residues" evidence="40">
    <location>
        <begin position="766"/>
        <end position="795"/>
    </location>
</feature>
<dbReference type="PROSITE" id="PS50030">
    <property type="entry name" value="UBA"/>
    <property type="match status" value="1"/>
</dbReference>
<keyword evidence="27" id="KW-0965">Cell junction</keyword>
<comment type="catalytic activity">
    <reaction evidence="33">
        <text>L-threonyl-[protein] + ATP = O-phospho-L-threonyl-[protein] + ADP + H(+)</text>
        <dbReference type="Rhea" id="RHEA:46608"/>
        <dbReference type="Rhea" id="RHEA-COMP:11060"/>
        <dbReference type="Rhea" id="RHEA-COMP:11605"/>
        <dbReference type="ChEBI" id="CHEBI:15378"/>
        <dbReference type="ChEBI" id="CHEBI:30013"/>
        <dbReference type="ChEBI" id="CHEBI:30616"/>
        <dbReference type="ChEBI" id="CHEBI:61977"/>
        <dbReference type="ChEBI" id="CHEBI:456216"/>
        <dbReference type="EC" id="2.7.11.1"/>
    </reaction>
</comment>
<keyword evidence="26" id="KW-0832">Ubl conjugation</keyword>
<evidence type="ECO:0000256" key="36">
    <source>
        <dbReference type="ARBA" id="ARBA00072244"/>
    </source>
</evidence>
<evidence type="ECO:0000256" key="13">
    <source>
        <dbReference type="ARBA" id="ARBA00022475"/>
    </source>
</evidence>
<evidence type="ECO:0000256" key="17">
    <source>
        <dbReference type="ARBA" id="ARBA00022553"/>
    </source>
</evidence>
<dbReference type="InterPro" id="IPR011009">
    <property type="entry name" value="Kinase-like_dom_sf"/>
</dbReference>
<dbReference type="FunFam" id="1.10.510.10:FF:000080">
    <property type="entry name" value="Putative activated CDC42 kinase 1"/>
    <property type="match status" value="1"/>
</dbReference>
<dbReference type="PRINTS" id="PR00109">
    <property type="entry name" value="TYRKINASE"/>
</dbReference>
<feature type="compositionally biased region" description="Polar residues" evidence="40">
    <location>
        <begin position="745"/>
        <end position="757"/>
    </location>
</feature>
<feature type="compositionally biased region" description="Low complexity" evidence="40">
    <location>
        <begin position="828"/>
        <end position="848"/>
    </location>
</feature>
<dbReference type="PROSITE" id="PS00109">
    <property type="entry name" value="PROTEIN_KINASE_TYR"/>
    <property type="match status" value="1"/>
</dbReference>
<keyword evidence="44" id="KW-0675">Receptor</keyword>
<dbReference type="OrthoDB" id="635774at2759"/>
<dbReference type="PROSITE" id="PS50002">
    <property type="entry name" value="SH3"/>
    <property type="match status" value="1"/>
</dbReference>
<keyword evidence="23 44" id="KW-0418">Kinase</keyword>
<evidence type="ECO:0000256" key="31">
    <source>
        <dbReference type="ARBA" id="ARBA00023242"/>
    </source>
</evidence>
<keyword evidence="25" id="KW-0460">Magnesium</keyword>
<dbReference type="GO" id="GO:0005905">
    <property type="term" value="C:clathrin-coated pit"/>
    <property type="evidence" value="ECO:0007669"/>
    <property type="project" value="UniProtKB-SubCell"/>
</dbReference>
<keyword evidence="13" id="KW-1003">Cell membrane</keyword>
<dbReference type="SMART" id="SM00219">
    <property type="entry name" value="TyrKc"/>
    <property type="match status" value="1"/>
</dbReference>
<evidence type="ECO:0000256" key="15">
    <source>
        <dbReference type="ARBA" id="ARBA00022490"/>
    </source>
</evidence>
<dbReference type="InterPro" id="IPR001452">
    <property type="entry name" value="SH3_domain"/>
</dbReference>
<evidence type="ECO:0000256" key="12">
    <source>
        <dbReference type="ARBA" id="ARBA00022443"/>
    </source>
</evidence>
<organism evidence="44 45">
    <name type="scientific">Folsomia candida</name>
    <name type="common">Springtail</name>
    <dbReference type="NCBI Taxonomy" id="158441"/>
    <lineage>
        <taxon>Eukaryota</taxon>
        <taxon>Metazoa</taxon>
        <taxon>Ecdysozoa</taxon>
        <taxon>Arthropoda</taxon>
        <taxon>Hexapoda</taxon>
        <taxon>Collembola</taxon>
        <taxon>Entomobryomorpha</taxon>
        <taxon>Isotomoidea</taxon>
        <taxon>Isotomidae</taxon>
        <taxon>Proisotominae</taxon>
        <taxon>Folsomia</taxon>
    </lineage>
</organism>
<keyword evidence="45" id="KW-1185">Reference proteome</keyword>
<dbReference type="GO" id="GO:0004674">
    <property type="term" value="F:protein serine/threonine kinase activity"/>
    <property type="evidence" value="ECO:0007669"/>
    <property type="project" value="UniProtKB-KW"/>
</dbReference>
<feature type="region of interest" description="Disordered" evidence="40">
    <location>
        <begin position="827"/>
        <end position="848"/>
    </location>
</feature>
<dbReference type="Pfam" id="PF09027">
    <property type="entry name" value="GTPase_binding"/>
    <property type="match status" value="1"/>
</dbReference>
<dbReference type="Gene3D" id="4.10.680.10">
    <property type="entry name" value="Cdc42-like binding domain"/>
    <property type="match status" value="1"/>
</dbReference>
<dbReference type="AlphaFoldDB" id="A0A226EJI6"/>
<dbReference type="InterPro" id="IPR017441">
    <property type="entry name" value="Protein_kinase_ATP_BS"/>
</dbReference>
<dbReference type="PANTHER" id="PTHR24418">
    <property type="entry name" value="TYROSINE-PROTEIN KINASE"/>
    <property type="match status" value="1"/>
</dbReference>
<keyword evidence="28" id="KW-0472">Membrane</keyword>
<dbReference type="SMART" id="SM00326">
    <property type="entry name" value="SH3"/>
    <property type="match status" value="1"/>
</dbReference>
<dbReference type="SUPFAM" id="SSF56112">
    <property type="entry name" value="Protein kinase-like (PK-like)"/>
    <property type="match status" value="1"/>
</dbReference>
<evidence type="ECO:0000256" key="29">
    <source>
        <dbReference type="ARBA" id="ARBA00023137"/>
    </source>
</evidence>
<evidence type="ECO:0000313" key="45">
    <source>
        <dbReference type="Proteomes" id="UP000198287"/>
    </source>
</evidence>
<sequence length="1037" mass="115036">MSDDEGSEWLIHILKDVQLEQFYVRIRDELQVSRISHFDYVTLDDLDKIGMGKPGARRLMEAIKKRKNKIRNKNLVQKIVPQAISQQKSKTSLNANKKKRSSIDNSGTTTLTCLIQEKDLELGRKLGDGSFGVVLMGSWKTPIGSVLPVAVKVLKQDALALPGILQDFVKEVQSMHHLRHPNLIRLHGVVLSSPLMMVTELAESGSLLDCLRKQCSHTSLLDLFRWALQISSGMQYLELQRCVHRDLACRNVFISSKSEIKIGDFGLMRALPQEHDCYVMTERQKVPFPWCAPESLKARQFSHASDTWMFGVTLWEMWTFGEEPWIDLNGAQILQKIDKEGERLHRPDACSSSLYDCMLQCWEHDPNERPSFVALRAYLAETYPSEMQVSQAFHEEGDREKLQLEDGDKVIIIDGKPDHYYWKGQCLRTFQVGLFPRCVVTPLRRRQPDDISAPLRNSFIHTGHGSVSEKSWGSPSFIDEVYLKNPMEPPDLTGIVEESDETQSAPKLPSRTRRIQQTVTNSIPPLRSMHKNQQYGYSKFQNESGTEVDWSQVPKQNVAIPNHQTHTHHSVEGILIDLNEGNSQPPNILYSNVDISLIGDSSFESSSPKDRRPVRPPPPFSSNSAAANNSFGGRQAPMSHRTSTDLLPENYRSGSIENTFHPKVPNLYANNSEGQNTSSTRDVYKAAASLYSVNTVDSAEWSQYSENDYPSPDPFDTERIFVSPPIENGTRYYSFVPHSPEGCNTDESQSASQNQNGAIPDCEYGNSPSFNMSAAGHNGSSTTNGSFVTNHCNESPTNKIVVKPPLELLKKRDEAFSWLDDALGGLSIGSTSKSSPSRSNTSSSSRALSEIETHSMIYSSSATSISNSSTLNSGDETWAGLSHSKIFSGSSTANSSNIQLPYVLPPPPTITRNNLSPGIGSTTSKQQGLVLPAYRPPPSPQNSLNYSSSSSSYAIQGNNYNGIMQAADILSTNVPAASRYDIMTALKQCNGSIAAAERLLKVGELFKLGIADKSKCEVALTRTQWNLETAATVLLDS</sequence>
<keyword evidence="19" id="KW-0808">Transferase</keyword>
<dbReference type="Proteomes" id="UP000198287">
    <property type="component" value="Unassembled WGS sequence"/>
</dbReference>
<feature type="region of interest" description="Disordered" evidence="40">
    <location>
        <begin position="601"/>
        <end position="680"/>
    </location>
</feature>
<comment type="catalytic activity">
    <reaction evidence="34">
        <text>L-seryl-[protein] + ATP = O-phospho-L-seryl-[protein] + ADP + H(+)</text>
        <dbReference type="Rhea" id="RHEA:17989"/>
        <dbReference type="Rhea" id="RHEA-COMP:9863"/>
        <dbReference type="Rhea" id="RHEA-COMP:11604"/>
        <dbReference type="ChEBI" id="CHEBI:15378"/>
        <dbReference type="ChEBI" id="CHEBI:29999"/>
        <dbReference type="ChEBI" id="CHEBI:30616"/>
        <dbReference type="ChEBI" id="CHEBI:83421"/>
        <dbReference type="ChEBI" id="CHEBI:456216"/>
        <dbReference type="EC" id="2.7.11.1"/>
    </reaction>
</comment>
<keyword evidence="30" id="KW-0168">Coated pit</keyword>
<dbReference type="InterPro" id="IPR049587">
    <property type="entry name" value="TNK-like_SAM"/>
</dbReference>
<dbReference type="InterPro" id="IPR037085">
    <property type="entry name" value="Cdc42-bd-like_dom_sf"/>
</dbReference>
<keyword evidence="16" id="KW-0723">Serine/threonine-protein kinase</keyword>
<comment type="subcellular location">
    <subcellularLocation>
        <location evidence="8">Cell junction</location>
        <location evidence="8">Adherens junction</location>
    </subcellularLocation>
    <subcellularLocation>
        <location evidence="6">Cell membrane</location>
    </subcellularLocation>
    <subcellularLocation>
        <location evidence="7">Cytoplasm</location>
        <location evidence="7">Cytosol</location>
    </subcellularLocation>
    <subcellularLocation>
        <location evidence="5">Cytoplasmic vesicle membrane</location>
        <topology evidence="5">Peripheral membrane protein</topology>
        <orientation evidence="5">Cytoplasmic side</orientation>
    </subcellularLocation>
    <subcellularLocation>
        <location evidence="3">Cytoplasmic vesicle</location>
        <location evidence="3">Clathrin-coated vesicle</location>
    </subcellularLocation>
    <subcellularLocation>
        <location evidence="4">Endosome</location>
    </subcellularLocation>
    <subcellularLocation>
        <location evidence="9">Membrane</location>
        <location evidence="9">Clathrin-coated pit</location>
    </subcellularLocation>
    <subcellularLocation>
        <location evidence="2">Nucleus</location>
    </subcellularLocation>
</comment>
<evidence type="ECO:0000256" key="5">
    <source>
        <dbReference type="ARBA" id="ARBA00004180"/>
    </source>
</evidence>
<comment type="cofactor">
    <cofactor evidence="1">
        <name>Mg(2+)</name>
        <dbReference type="ChEBI" id="CHEBI:18420"/>
    </cofactor>
</comment>
<dbReference type="GO" id="GO:0046872">
    <property type="term" value="F:metal ion binding"/>
    <property type="evidence" value="ECO:0007669"/>
    <property type="project" value="UniProtKB-KW"/>
</dbReference>
<dbReference type="GO" id="GO:0030136">
    <property type="term" value="C:clathrin-coated vesicle"/>
    <property type="evidence" value="ECO:0007669"/>
    <property type="project" value="UniProtKB-SubCell"/>
</dbReference>
<accession>A0A226EJI6</accession>
<keyword evidence="31" id="KW-0539">Nucleus</keyword>
<evidence type="ECO:0000256" key="20">
    <source>
        <dbReference type="ARBA" id="ARBA00022723"/>
    </source>
</evidence>
<evidence type="ECO:0000313" key="44">
    <source>
        <dbReference type="EMBL" id="OXA57460.1"/>
    </source>
</evidence>
<keyword evidence="15" id="KW-0963">Cytoplasm</keyword>
<dbReference type="FunFam" id="3.30.200.20:FF:000107">
    <property type="entry name" value="Putative activated CDC42 kinase 1"/>
    <property type="match status" value="1"/>
</dbReference>
<evidence type="ECO:0000256" key="4">
    <source>
        <dbReference type="ARBA" id="ARBA00004177"/>
    </source>
</evidence>
<dbReference type="InterPro" id="IPR008266">
    <property type="entry name" value="Tyr_kinase_AS"/>
</dbReference>
<evidence type="ECO:0000256" key="25">
    <source>
        <dbReference type="ARBA" id="ARBA00022842"/>
    </source>
</evidence>
<comment type="similarity">
    <text evidence="35">Belongs to the protein kinase superfamily. Tyr protein kinase family.</text>
</comment>
<evidence type="ECO:0000256" key="24">
    <source>
        <dbReference type="ARBA" id="ARBA00022840"/>
    </source>
</evidence>
<dbReference type="EMBL" id="LNIX01000003">
    <property type="protein sequence ID" value="OXA57460.1"/>
    <property type="molecule type" value="Genomic_DNA"/>
</dbReference>
<evidence type="ECO:0000256" key="9">
    <source>
        <dbReference type="ARBA" id="ARBA00004600"/>
    </source>
</evidence>
<evidence type="ECO:0000256" key="34">
    <source>
        <dbReference type="ARBA" id="ARBA00048679"/>
    </source>
</evidence>
<dbReference type="InterPro" id="IPR000719">
    <property type="entry name" value="Prot_kinase_dom"/>
</dbReference>
<keyword evidence="12 38" id="KW-0728">SH3 domain</keyword>
<evidence type="ECO:0000256" key="23">
    <source>
        <dbReference type="ARBA" id="ARBA00022777"/>
    </source>
</evidence>
<evidence type="ECO:0000259" key="41">
    <source>
        <dbReference type="PROSITE" id="PS50002"/>
    </source>
</evidence>
<protein>
    <recommendedName>
        <fullName evidence="36">Activated CDC42 kinase 1</fullName>
        <ecNumber evidence="10">2.7.10.2</ecNumber>
        <ecNumber evidence="11">2.7.11.1</ecNumber>
    </recommendedName>
    <alternativeName>
        <fullName evidence="37">Tyrosine kinase non-receptor protein 2</fullName>
    </alternativeName>
</protein>
<keyword evidence="24 39" id="KW-0067">ATP-binding</keyword>
<dbReference type="GO" id="GO:0005829">
    <property type="term" value="C:cytosol"/>
    <property type="evidence" value="ECO:0007669"/>
    <property type="project" value="UniProtKB-SubCell"/>
</dbReference>
<evidence type="ECO:0000256" key="39">
    <source>
        <dbReference type="PROSITE-ProRule" id="PRU10141"/>
    </source>
</evidence>
<keyword evidence="20" id="KW-0479">Metal-binding</keyword>
<dbReference type="EC" id="2.7.11.1" evidence="11"/>
<feature type="domain" description="UBA" evidence="43">
    <location>
        <begin position="994"/>
        <end position="1037"/>
    </location>
</feature>
<dbReference type="GO" id="GO:0006897">
    <property type="term" value="P:endocytosis"/>
    <property type="evidence" value="ECO:0007669"/>
    <property type="project" value="UniProtKB-KW"/>
</dbReference>